<keyword evidence="11 16" id="KW-0067">ATP-binding</keyword>
<dbReference type="GO" id="GO:0046872">
    <property type="term" value="F:metal ion binding"/>
    <property type="evidence" value="ECO:0007669"/>
    <property type="project" value="UniProtKB-KW"/>
</dbReference>
<evidence type="ECO:0000256" key="9">
    <source>
        <dbReference type="ARBA" id="ARBA00022741"/>
    </source>
</evidence>
<comment type="subunit">
    <text evidence="5 16">Homodimer.</text>
</comment>
<dbReference type="SUPFAM" id="SSF53067">
    <property type="entry name" value="Actin-like ATPase domain"/>
    <property type="match status" value="2"/>
</dbReference>
<keyword evidence="16" id="KW-0479">Metal-binding</keyword>
<dbReference type="GO" id="GO:0005737">
    <property type="term" value="C:cytoplasm"/>
    <property type="evidence" value="ECO:0007669"/>
    <property type="project" value="UniProtKB-SubCell"/>
</dbReference>
<keyword evidence="13 16" id="KW-0173">Coenzyme A biosynthesis</keyword>
<dbReference type="GO" id="GO:0005524">
    <property type="term" value="F:ATP binding"/>
    <property type="evidence" value="ECO:0007669"/>
    <property type="project" value="UniProtKB-UniRule"/>
</dbReference>
<dbReference type="Proteomes" id="UP000319852">
    <property type="component" value="Chromosome"/>
</dbReference>
<gene>
    <name evidence="16 17" type="primary">coaX</name>
    <name evidence="17" type="ORF">HG15A2_47970</name>
</gene>
<evidence type="ECO:0000256" key="6">
    <source>
        <dbReference type="ARBA" id="ARBA00012102"/>
    </source>
</evidence>
<evidence type="ECO:0000256" key="8">
    <source>
        <dbReference type="ARBA" id="ARBA00022679"/>
    </source>
</evidence>
<dbReference type="KEGG" id="amob:HG15A2_47970"/>
<dbReference type="PANTHER" id="PTHR34265:SF1">
    <property type="entry name" value="TYPE III PANTOTHENATE KINASE"/>
    <property type="match status" value="1"/>
</dbReference>
<keyword evidence="8 16" id="KW-0808">Transferase</keyword>
<proteinExistence type="inferred from homology"/>
<dbReference type="OrthoDB" id="9804707at2"/>
<reference evidence="17 18" key="1">
    <citation type="submission" date="2019-02" db="EMBL/GenBank/DDBJ databases">
        <title>Deep-cultivation of Planctomycetes and their phenomic and genomic characterization uncovers novel biology.</title>
        <authorList>
            <person name="Wiegand S."/>
            <person name="Jogler M."/>
            <person name="Boedeker C."/>
            <person name="Pinto D."/>
            <person name="Vollmers J."/>
            <person name="Rivas-Marin E."/>
            <person name="Kohn T."/>
            <person name="Peeters S.H."/>
            <person name="Heuer A."/>
            <person name="Rast P."/>
            <person name="Oberbeckmann S."/>
            <person name="Bunk B."/>
            <person name="Jeske O."/>
            <person name="Meyerdierks A."/>
            <person name="Storesund J.E."/>
            <person name="Kallscheuer N."/>
            <person name="Luecker S."/>
            <person name="Lage O.M."/>
            <person name="Pohl T."/>
            <person name="Merkel B.J."/>
            <person name="Hornburger P."/>
            <person name="Mueller R.-W."/>
            <person name="Bruemmer F."/>
            <person name="Labrenz M."/>
            <person name="Spormann A.M."/>
            <person name="Op den Camp H."/>
            <person name="Overmann J."/>
            <person name="Amann R."/>
            <person name="Jetten M.S.M."/>
            <person name="Mascher T."/>
            <person name="Medema M.H."/>
            <person name="Devos D.P."/>
            <person name="Kaster A.-K."/>
            <person name="Ovreas L."/>
            <person name="Rohde M."/>
            <person name="Galperin M.Y."/>
            <person name="Jogler C."/>
        </authorList>
    </citation>
    <scope>NUCLEOTIDE SEQUENCE [LARGE SCALE GENOMIC DNA]</scope>
    <source>
        <strain evidence="17 18">HG15A2</strain>
    </source>
</reference>
<evidence type="ECO:0000256" key="13">
    <source>
        <dbReference type="ARBA" id="ARBA00022993"/>
    </source>
</evidence>
<protein>
    <recommendedName>
        <fullName evidence="15 16">Type III pantothenate kinase</fullName>
        <ecNumber evidence="6 16">2.7.1.33</ecNumber>
    </recommendedName>
    <alternativeName>
        <fullName evidence="16">PanK-III</fullName>
    </alternativeName>
    <alternativeName>
        <fullName evidence="16">Pantothenic acid kinase</fullName>
    </alternativeName>
</protein>
<evidence type="ECO:0000256" key="11">
    <source>
        <dbReference type="ARBA" id="ARBA00022840"/>
    </source>
</evidence>
<sequence>MLDLLAIDVGNSRVKLGLFRAAAACEDKPQTMLPIAPPPLAVPDEVASVVHRDRSVREWLAEVRAFVDKVQCESVEGTTLACSVASVHPSVLGDLQLGLKRSGIGPLEVLTQKSLSLQANINEPEKVGIDRLLAVVAANRLRRAHEAAIVVDAGSAITVDLLDTEGVFQGGAILPGMQLASQALQQGTAALPQIAIDSKQEAPAAIGRTTQEAIGSGIYWGTIGAVRELTNQLSRTLAASPQTTPPLVILTGGDAPLLAKHLEIEKRQLRSEPALVLSGIWTASSKASSKARSL</sequence>
<comment type="cofactor">
    <cofactor evidence="2">
        <name>K(+)</name>
        <dbReference type="ChEBI" id="CHEBI:29103"/>
    </cofactor>
</comment>
<dbReference type="GO" id="GO:0015937">
    <property type="term" value="P:coenzyme A biosynthetic process"/>
    <property type="evidence" value="ECO:0007669"/>
    <property type="project" value="UniProtKB-UniRule"/>
</dbReference>
<evidence type="ECO:0000256" key="14">
    <source>
        <dbReference type="ARBA" id="ARBA00038036"/>
    </source>
</evidence>
<evidence type="ECO:0000256" key="15">
    <source>
        <dbReference type="ARBA" id="ARBA00040883"/>
    </source>
</evidence>
<comment type="similarity">
    <text evidence="14 16">Belongs to the type III pantothenate kinase family.</text>
</comment>
<dbReference type="GO" id="GO:0004594">
    <property type="term" value="F:pantothenate kinase activity"/>
    <property type="evidence" value="ECO:0007669"/>
    <property type="project" value="UniProtKB-UniRule"/>
</dbReference>
<evidence type="ECO:0000256" key="4">
    <source>
        <dbReference type="ARBA" id="ARBA00005225"/>
    </source>
</evidence>
<dbReference type="InterPro" id="IPR004619">
    <property type="entry name" value="Type_III_PanK"/>
</dbReference>
<accession>A0A517N2U0</accession>
<dbReference type="Gene3D" id="3.30.420.40">
    <property type="match status" value="2"/>
</dbReference>
<dbReference type="Pfam" id="PF03309">
    <property type="entry name" value="Pan_kinase"/>
    <property type="match status" value="1"/>
</dbReference>
<evidence type="ECO:0000256" key="5">
    <source>
        <dbReference type="ARBA" id="ARBA00011738"/>
    </source>
</evidence>
<evidence type="ECO:0000313" key="18">
    <source>
        <dbReference type="Proteomes" id="UP000319852"/>
    </source>
</evidence>
<dbReference type="NCBIfam" id="TIGR00671">
    <property type="entry name" value="baf"/>
    <property type="match status" value="1"/>
</dbReference>
<dbReference type="EC" id="2.7.1.33" evidence="6 16"/>
<dbReference type="EMBL" id="CP036263">
    <property type="protein sequence ID" value="QDT01455.1"/>
    <property type="molecule type" value="Genomic_DNA"/>
</dbReference>
<comment type="catalytic activity">
    <reaction evidence="1 16">
        <text>(R)-pantothenate + ATP = (R)-4'-phosphopantothenate + ADP + H(+)</text>
        <dbReference type="Rhea" id="RHEA:16373"/>
        <dbReference type="ChEBI" id="CHEBI:10986"/>
        <dbReference type="ChEBI" id="CHEBI:15378"/>
        <dbReference type="ChEBI" id="CHEBI:29032"/>
        <dbReference type="ChEBI" id="CHEBI:30616"/>
        <dbReference type="ChEBI" id="CHEBI:456216"/>
        <dbReference type="EC" id="2.7.1.33"/>
    </reaction>
</comment>
<evidence type="ECO:0000256" key="3">
    <source>
        <dbReference type="ARBA" id="ARBA00004496"/>
    </source>
</evidence>
<feature type="binding site" evidence="16">
    <location>
        <position position="152"/>
    </location>
    <ligand>
        <name>K(+)</name>
        <dbReference type="ChEBI" id="CHEBI:29103"/>
    </ligand>
</feature>
<evidence type="ECO:0000256" key="7">
    <source>
        <dbReference type="ARBA" id="ARBA00022490"/>
    </source>
</evidence>
<comment type="cofactor">
    <cofactor evidence="16">
        <name>NH4(+)</name>
        <dbReference type="ChEBI" id="CHEBI:28938"/>
    </cofactor>
    <cofactor evidence="16">
        <name>K(+)</name>
        <dbReference type="ChEBI" id="CHEBI:29103"/>
    </cofactor>
    <text evidence="16">A monovalent cation. Ammonium or potassium.</text>
</comment>
<dbReference type="PANTHER" id="PTHR34265">
    <property type="entry name" value="TYPE III PANTOTHENATE KINASE"/>
    <property type="match status" value="1"/>
</dbReference>
<dbReference type="HAMAP" id="MF_01274">
    <property type="entry name" value="Pantothen_kinase_3"/>
    <property type="match status" value="1"/>
</dbReference>
<comment type="caution">
    <text evidence="16">Lacks conserved residue(s) required for the propagation of feature annotation.</text>
</comment>
<feature type="active site" description="Proton acceptor" evidence="16">
    <location>
        <position position="130"/>
    </location>
</feature>
<evidence type="ECO:0000256" key="12">
    <source>
        <dbReference type="ARBA" id="ARBA00022958"/>
    </source>
</evidence>
<feature type="binding site" evidence="16">
    <location>
        <position position="210"/>
    </location>
    <ligand>
        <name>substrate</name>
    </ligand>
</feature>
<dbReference type="AlphaFoldDB" id="A0A517N2U0"/>
<evidence type="ECO:0000256" key="1">
    <source>
        <dbReference type="ARBA" id="ARBA00001206"/>
    </source>
</evidence>
<dbReference type="RefSeq" id="WP_145063639.1">
    <property type="nucleotide sequence ID" value="NZ_CP036263.1"/>
</dbReference>
<evidence type="ECO:0000313" key="17">
    <source>
        <dbReference type="EMBL" id="QDT01455.1"/>
    </source>
</evidence>
<feature type="binding site" evidence="16">
    <location>
        <begin position="128"/>
        <end position="131"/>
    </location>
    <ligand>
        <name>substrate</name>
    </ligand>
</feature>
<comment type="function">
    <text evidence="16">Catalyzes the phosphorylation of pantothenate (Pan), the first step in CoA biosynthesis.</text>
</comment>
<comment type="pathway">
    <text evidence="4 16">Cofactor biosynthesis; coenzyme A biosynthesis; CoA from (R)-pantothenate: step 1/5.</text>
</comment>
<feature type="binding site" evidence="16">
    <location>
        <position position="155"/>
    </location>
    <ligand>
        <name>ATP</name>
        <dbReference type="ChEBI" id="CHEBI:30616"/>
    </ligand>
</feature>
<keyword evidence="10 16" id="KW-0418">Kinase</keyword>
<keyword evidence="18" id="KW-1185">Reference proteome</keyword>
<dbReference type="UniPathway" id="UPA00241">
    <property type="reaction ID" value="UER00352"/>
</dbReference>
<feature type="binding site" evidence="16">
    <location>
        <begin position="8"/>
        <end position="15"/>
    </location>
    <ligand>
        <name>ATP</name>
        <dbReference type="ChEBI" id="CHEBI:30616"/>
    </ligand>
</feature>
<dbReference type="InterPro" id="IPR043129">
    <property type="entry name" value="ATPase_NBD"/>
</dbReference>
<dbReference type="CDD" id="cd24015">
    <property type="entry name" value="ASKHA_NBD_PanK-III"/>
    <property type="match status" value="1"/>
</dbReference>
<evidence type="ECO:0000256" key="16">
    <source>
        <dbReference type="HAMAP-Rule" id="MF_01274"/>
    </source>
</evidence>
<evidence type="ECO:0000256" key="2">
    <source>
        <dbReference type="ARBA" id="ARBA00001958"/>
    </source>
</evidence>
<evidence type="ECO:0000256" key="10">
    <source>
        <dbReference type="ARBA" id="ARBA00022777"/>
    </source>
</evidence>
<organism evidence="17 18">
    <name type="scientific">Adhaeretor mobilis</name>
    <dbReference type="NCBI Taxonomy" id="1930276"/>
    <lineage>
        <taxon>Bacteria</taxon>
        <taxon>Pseudomonadati</taxon>
        <taxon>Planctomycetota</taxon>
        <taxon>Planctomycetia</taxon>
        <taxon>Pirellulales</taxon>
        <taxon>Lacipirellulaceae</taxon>
        <taxon>Adhaeretor</taxon>
    </lineage>
</organism>
<comment type="subcellular location">
    <subcellularLocation>
        <location evidence="3 16">Cytoplasm</location>
    </subcellularLocation>
</comment>
<keyword evidence="12 16" id="KW-0630">Potassium</keyword>
<keyword evidence="7 16" id="KW-0963">Cytoplasm</keyword>
<name>A0A517N2U0_9BACT</name>
<keyword evidence="9 16" id="KW-0547">Nucleotide-binding</keyword>